<evidence type="ECO:0000256" key="4">
    <source>
        <dbReference type="ARBA" id="ARBA00023136"/>
    </source>
</evidence>
<organism evidence="6 7">
    <name type="scientific">Penicillium digitatum</name>
    <name type="common">Green mold</name>
    <dbReference type="NCBI Taxonomy" id="36651"/>
    <lineage>
        <taxon>Eukaryota</taxon>
        <taxon>Fungi</taxon>
        <taxon>Dikarya</taxon>
        <taxon>Ascomycota</taxon>
        <taxon>Pezizomycotina</taxon>
        <taxon>Eurotiomycetes</taxon>
        <taxon>Eurotiomycetidae</taxon>
        <taxon>Eurotiales</taxon>
        <taxon>Aspergillaceae</taxon>
        <taxon>Penicillium</taxon>
    </lineage>
</organism>
<evidence type="ECO:0000256" key="2">
    <source>
        <dbReference type="ARBA" id="ARBA00022692"/>
    </source>
</evidence>
<accession>A0A7T6XUW1</accession>
<dbReference type="Gene3D" id="1.20.58.340">
    <property type="entry name" value="Magnesium transport protein CorA, transmembrane region"/>
    <property type="match status" value="1"/>
</dbReference>
<reference evidence="6 7" key="1">
    <citation type="submission" date="2020-08" db="EMBL/GenBank/DDBJ databases">
        <title>The completed genome sequence of the pathogenic ascomycete fungus Penicillium digitatum.</title>
        <authorList>
            <person name="Wang M."/>
        </authorList>
    </citation>
    <scope>NUCLEOTIDE SEQUENCE [LARGE SCALE GENOMIC DNA]</scope>
    <source>
        <strain evidence="6 7">PdW03</strain>
    </source>
</reference>
<dbReference type="SUPFAM" id="SSF144083">
    <property type="entry name" value="Magnesium transport protein CorA, transmembrane region"/>
    <property type="match status" value="1"/>
</dbReference>
<protein>
    <submittedName>
        <fullName evidence="6">Isoform 2 of receptor-interacting serine/threonine-protein kinase 4</fullName>
    </submittedName>
</protein>
<dbReference type="Proteomes" id="UP000595662">
    <property type="component" value="Chromosome 6"/>
</dbReference>
<name>A0A7T6XUW1_PENDI</name>
<keyword evidence="6" id="KW-0808">Transferase</keyword>
<sequence>MIRQVLDLSNQLVELNKRMLGADGMLLQLGSRSSDDNATVKVVTMLTLIYLPASLVSSIFGMNLFKFNNGTTEEFRIS</sequence>
<gene>
    <name evidence="6" type="ORF">Pdw03_5347</name>
</gene>
<evidence type="ECO:0000256" key="3">
    <source>
        <dbReference type="ARBA" id="ARBA00022989"/>
    </source>
</evidence>
<dbReference type="GO" id="GO:0046873">
    <property type="term" value="F:metal ion transmembrane transporter activity"/>
    <property type="evidence" value="ECO:0007669"/>
    <property type="project" value="InterPro"/>
</dbReference>
<feature type="transmembrane region" description="Helical" evidence="5">
    <location>
        <begin position="42"/>
        <end position="65"/>
    </location>
</feature>
<dbReference type="RefSeq" id="XP_065957977.1">
    <property type="nucleotide sequence ID" value="XM_066101037.1"/>
</dbReference>
<evidence type="ECO:0000313" key="7">
    <source>
        <dbReference type="Proteomes" id="UP000595662"/>
    </source>
</evidence>
<dbReference type="InterPro" id="IPR045863">
    <property type="entry name" value="CorA_TM1_TM2"/>
</dbReference>
<keyword evidence="6" id="KW-0675">Receptor</keyword>
<evidence type="ECO:0000256" key="1">
    <source>
        <dbReference type="ARBA" id="ARBA00004141"/>
    </source>
</evidence>
<evidence type="ECO:0000256" key="5">
    <source>
        <dbReference type="SAM" id="Phobius"/>
    </source>
</evidence>
<keyword evidence="3 5" id="KW-1133">Transmembrane helix</keyword>
<dbReference type="GeneID" id="90952734"/>
<dbReference type="AlphaFoldDB" id="A0A7T6XUW1"/>
<dbReference type="GO" id="GO:0016020">
    <property type="term" value="C:membrane"/>
    <property type="evidence" value="ECO:0007669"/>
    <property type="project" value="UniProtKB-SubCell"/>
</dbReference>
<dbReference type="GO" id="GO:0016301">
    <property type="term" value="F:kinase activity"/>
    <property type="evidence" value="ECO:0007669"/>
    <property type="project" value="UniProtKB-KW"/>
</dbReference>
<keyword evidence="2 5" id="KW-0812">Transmembrane</keyword>
<evidence type="ECO:0000313" key="6">
    <source>
        <dbReference type="EMBL" id="QQK47712.1"/>
    </source>
</evidence>
<dbReference type="EMBL" id="CP060779">
    <property type="protein sequence ID" value="QQK47712.1"/>
    <property type="molecule type" value="Genomic_DNA"/>
</dbReference>
<keyword evidence="4 5" id="KW-0472">Membrane</keyword>
<proteinExistence type="predicted"/>
<comment type="subcellular location">
    <subcellularLocation>
        <location evidence="1">Membrane</location>
        <topology evidence="1">Multi-pass membrane protein</topology>
    </subcellularLocation>
</comment>
<keyword evidence="6" id="KW-0418">Kinase</keyword>